<feature type="region of interest" description="Disordered" evidence="1">
    <location>
        <begin position="208"/>
        <end position="228"/>
    </location>
</feature>
<dbReference type="Proteomes" id="UP000019384">
    <property type="component" value="Unassembled WGS sequence"/>
</dbReference>
<reference evidence="2" key="1">
    <citation type="submission" date="2013-12" db="EMBL/GenBank/DDBJ databases">
        <authorList>
            <person name="Genoscope - CEA"/>
        </authorList>
    </citation>
    <scope>NUCLEOTIDE SEQUENCE</scope>
    <source>
        <strain evidence="2">CBS 1993</strain>
    </source>
</reference>
<keyword evidence="3" id="KW-1185">Reference proteome</keyword>
<reference evidence="2" key="2">
    <citation type="submission" date="2014-02" db="EMBL/GenBank/DDBJ databases">
        <title>Complete DNA sequence of /Kuraishia capsulata/ illustrates novel genomic features among budding yeasts (/Saccharomycotina/).</title>
        <authorList>
            <person name="Morales L."/>
            <person name="Noel B."/>
            <person name="Porcel B."/>
            <person name="Marcet-Houben M."/>
            <person name="Hullo M-F."/>
            <person name="Sacerdot C."/>
            <person name="Tekaia F."/>
            <person name="Leh-Louis V."/>
            <person name="Despons L."/>
            <person name="Khanna V."/>
            <person name="Aury J-M."/>
            <person name="Barbe V."/>
            <person name="Couloux A."/>
            <person name="Labadie K."/>
            <person name="Pelletier E."/>
            <person name="Souciet J-L."/>
            <person name="Boekhout T."/>
            <person name="Gabaldon T."/>
            <person name="Wincker P."/>
            <person name="Dujon B."/>
        </authorList>
    </citation>
    <scope>NUCLEOTIDE SEQUENCE</scope>
    <source>
        <strain evidence="2">CBS 1993</strain>
    </source>
</reference>
<name>W6MJ36_9ASCO</name>
<accession>W6MJ36</accession>
<dbReference type="EMBL" id="HG793126">
    <property type="protein sequence ID" value="CDK26236.1"/>
    <property type="molecule type" value="Genomic_DNA"/>
</dbReference>
<dbReference type="HOGENOM" id="CLU_739802_0_0_1"/>
<gene>
    <name evidence="2" type="ORF">KUCA_T00002207001</name>
</gene>
<proteinExistence type="predicted"/>
<protein>
    <submittedName>
        <fullName evidence="2">Uncharacterized protein</fullName>
    </submittedName>
</protein>
<organism evidence="2 3">
    <name type="scientific">Kuraishia capsulata CBS 1993</name>
    <dbReference type="NCBI Taxonomy" id="1382522"/>
    <lineage>
        <taxon>Eukaryota</taxon>
        <taxon>Fungi</taxon>
        <taxon>Dikarya</taxon>
        <taxon>Ascomycota</taxon>
        <taxon>Saccharomycotina</taxon>
        <taxon>Pichiomycetes</taxon>
        <taxon>Pichiales</taxon>
        <taxon>Pichiaceae</taxon>
        <taxon>Kuraishia</taxon>
    </lineage>
</organism>
<evidence type="ECO:0000256" key="1">
    <source>
        <dbReference type="SAM" id="MobiDB-lite"/>
    </source>
</evidence>
<sequence>METRQQLLQDDPNFAIDLLNCEVMDLTPENLTNVSFEYHSQDRELENLRRARRLTRTSSVEADVSSLPMTEADYDLDLNIEFEPIDEELNFTFGGDLTMEHHFDTARAVDPLIVNEPENIPAKPMAPSKRRRVGLTFDKSIYLSFEDLRHTRVNYVNLMVDIAKRKMPKLTDIKINQILGQLNQLPQFELPQRPALLLDSTVSSEVENARRLRRSSTQSSTTTDTLHVELPEFELQGPGIDLDPFTPSFDLVSELVRNRDSSTTSSRSSSRAPRGRFDTLEEAIDEDSYTEDNPILHSMEPNARNLYRHIAKRANEGTITLRQILPSRCSRKVAVTTLSGVLLLATKGLVYIGQSSSFQLENAENIVIGFAAQF</sequence>
<dbReference type="GeneID" id="34519631"/>
<evidence type="ECO:0000313" key="3">
    <source>
        <dbReference type="Proteomes" id="UP000019384"/>
    </source>
</evidence>
<dbReference type="AlphaFoldDB" id="W6MJ36"/>
<dbReference type="RefSeq" id="XP_022458243.1">
    <property type="nucleotide sequence ID" value="XM_022604465.1"/>
</dbReference>
<evidence type="ECO:0000313" key="2">
    <source>
        <dbReference type="EMBL" id="CDK26236.1"/>
    </source>
</evidence>